<evidence type="ECO:0000256" key="2">
    <source>
        <dbReference type="ARBA" id="ARBA00004443"/>
    </source>
</evidence>
<organism evidence="10 11">
    <name type="scientific">Peltaster fructicola</name>
    <dbReference type="NCBI Taxonomy" id="286661"/>
    <lineage>
        <taxon>Eukaryota</taxon>
        <taxon>Fungi</taxon>
        <taxon>Dikarya</taxon>
        <taxon>Ascomycota</taxon>
        <taxon>Pezizomycotina</taxon>
        <taxon>Dothideomycetes</taxon>
        <taxon>Dothideomycetes incertae sedis</taxon>
        <taxon>Peltaster</taxon>
    </lineage>
</organism>
<feature type="region of interest" description="Disordered" evidence="9">
    <location>
        <begin position="257"/>
        <end position="282"/>
    </location>
</feature>
<evidence type="ECO:0000256" key="7">
    <source>
        <dbReference type="ARBA" id="ARBA00023136"/>
    </source>
</evidence>
<comment type="function">
    <text evidence="1">Probable mitochondrial mRNA stabilization factor.</text>
</comment>
<name>A0A6H0XWJ7_9PEZI</name>
<comment type="similarity">
    <text evidence="3 8">Belongs to the ATP25 family.</text>
</comment>
<protein>
    <recommendedName>
        <fullName evidence="8">ATPase synthesis protein 25</fullName>
    </recommendedName>
</protein>
<accession>A0A6H0XWJ7</accession>
<keyword evidence="11" id="KW-1185">Reference proteome</keyword>
<keyword evidence="4 8" id="KW-0999">Mitochondrion inner membrane</keyword>
<evidence type="ECO:0000256" key="8">
    <source>
        <dbReference type="RuleBase" id="RU367062"/>
    </source>
</evidence>
<sequence>MDDSITTDDSRRESSSATARLVAASEGIAAKIIQNTTHVPWYLQHKSDLSESTQPTASGQDMPEMPEHSPELLEPVIKHVLNTLGLTHLTVLDLRRMTDPPPALGANLLMIIATARSERHLHASADKLCRWLRTEYKLSPFADGLLGRNEMKIAIRRRTKKAKMMSAVGAKAADSGDIADGLRSGWICVNVGRVEGGMLPDIRQAQADRNIVGFGTAFEGSTIVVQMMTEEKREEVDMEGLWDDALRRQERNNEAMARGIVEDNDNEAMSGGRVSSTTFSPF</sequence>
<reference evidence="10 11" key="1">
    <citation type="journal article" date="2016" name="Sci. Rep.">
        <title>Peltaster fructicola genome reveals evolution from an invasive phytopathogen to an ectophytic parasite.</title>
        <authorList>
            <person name="Xu C."/>
            <person name="Chen H."/>
            <person name="Gleason M.L."/>
            <person name="Xu J.R."/>
            <person name="Liu H."/>
            <person name="Zhang R."/>
            <person name="Sun G."/>
        </authorList>
    </citation>
    <scope>NUCLEOTIDE SEQUENCE [LARGE SCALE GENOMIC DNA]</scope>
    <source>
        <strain evidence="10 11">LNHT1506</strain>
    </source>
</reference>
<evidence type="ECO:0000256" key="9">
    <source>
        <dbReference type="SAM" id="MobiDB-lite"/>
    </source>
</evidence>
<dbReference type="PANTHER" id="PTHR28087">
    <property type="entry name" value="ATPASE SYNTHESIS PROTEIN 25, MITOCHONDRIAL"/>
    <property type="match status" value="1"/>
</dbReference>
<evidence type="ECO:0000256" key="5">
    <source>
        <dbReference type="ARBA" id="ARBA00022946"/>
    </source>
</evidence>
<evidence type="ECO:0000256" key="6">
    <source>
        <dbReference type="ARBA" id="ARBA00023128"/>
    </source>
</evidence>
<feature type="compositionally biased region" description="Polar residues" evidence="9">
    <location>
        <begin position="50"/>
        <end position="59"/>
    </location>
</feature>
<dbReference type="OrthoDB" id="107372at2759"/>
<evidence type="ECO:0000313" key="11">
    <source>
        <dbReference type="Proteomes" id="UP000503462"/>
    </source>
</evidence>
<evidence type="ECO:0000256" key="1">
    <source>
        <dbReference type="ARBA" id="ARBA00003470"/>
    </source>
</evidence>
<feature type="region of interest" description="Disordered" evidence="9">
    <location>
        <begin position="48"/>
        <end position="68"/>
    </location>
</feature>
<keyword evidence="7 8" id="KW-0472">Membrane</keyword>
<comment type="subcellular location">
    <subcellularLocation>
        <location evidence="2 8">Mitochondrion inner membrane</location>
        <topology evidence="2 8">Peripheral membrane protein</topology>
        <orientation evidence="2 8">Matrix side</orientation>
    </subcellularLocation>
</comment>
<keyword evidence="6 8" id="KW-0496">Mitochondrion</keyword>
<dbReference type="GO" id="GO:0140053">
    <property type="term" value="P:mitochondrial gene expression"/>
    <property type="evidence" value="ECO:0007669"/>
    <property type="project" value="UniProtKB-UniRule"/>
</dbReference>
<evidence type="ECO:0000256" key="3">
    <source>
        <dbReference type="ARBA" id="ARBA00010787"/>
    </source>
</evidence>
<dbReference type="EMBL" id="CP051141">
    <property type="protein sequence ID" value="QIW99136.1"/>
    <property type="molecule type" value="Genomic_DNA"/>
</dbReference>
<dbReference type="Proteomes" id="UP000503462">
    <property type="component" value="Chromosome 3"/>
</dbReference>
<dbReference type="InterPro" id="IPR043519">
    <property type="entry name" value="NT_sf"/>
</dbReference>
<dbReference type="GO" id="GO:0005743">
    <property type="term" value="C:mitochondrial inner membrane"/>
    <property type="evidence" value="ECO:0007669"/>
    <property type="project" value="UniProtKB-SubCell"/>
</dbReference>
<dbReference type="FunFam" id="3.30.460.10:FF:000044">
    <property type="entry name" value="ATPase synthesis protein 25, mitochondrial"/>
    <property type="match status" value="1"/>
</dbReference>
<dbReference type="InterPro" id="IPR040152">
    <property type="entry name" value="Atp25"/>
</dbReference>
<dbReference type="Gene3D" id="3.30.460.10">
    <property type="entry name" value="Beta Polymerase, domain 2"/>
    <property type="match status" value="1"/>
</dbReference>
<gene>
    <name evidence="10" type="ORF">AMS68_004654</name>
</gene>
<evidence type="ECO:0000313" key="10">
    <source>
        <dbReference type="EMBL" id="QIW99136.1"/>
    </source>
</evidence>
<comment type="function">
    <text evidence="8">Mitochondrial mRNA stabilization factor.</text>
</comment>
<feature type="compositionally biased region" description="Polar residues" evidence="9">
    <location>
        <begin position="273"/>
        <end position="282"/>
    </location>
</feature>
<dbReference type="PANTHER" id="PTHR28087:SF1">
    <property type="entry name" value="ATPASE SYNTHESIS PROTEIN 25, MITOCHONDRIAL"/>
    <property type="match status" value="1"/>
</dbReference>
<proteinExistence type="inferred from homology"/>
<dbReference type="GO" id="GO:0048255">
    <property type="term" value="P:mRNA stabilization"/>
    <property type="evidence" value="ECO:0007669"/>
    <property type="project" value="TreeGrafter"/>
</dbReference>
<dbReference type="AlphaFoldDB" id="A0A6H0XWJ7"/>
<keyword evidence="5 8" id="KW-0809">Transit peptide</keyword>
<evidence type="ECO:0000256" key="4">
    <source>
        <dbReference type="ARBA" id="ARBA00022792"/>
    </source>
</evidence>